<dbReference type="Pfam" id="PF13487">
    <property type="entry name" value="HD_5"/>
    <property type="match status" value="1"/>
</dbReference>
<sequence length="398" mass="44882">MQFVESKDLRPGMRLAKPIYNKNGVLLYERDTRLSVQVINNIQNFMLIGVYILEPAEPLPPLSKEELDFERFQTIAMFQLRNNVNLLKNEKPPKTLDLLVESIIRDYGSLDHKLNFTQNIRSSGDFVYKHSISVAILAAMISHTLGASAAIQRSLVTAALLYDYGYIFVPQEILDKGDDLSAEDIKLIQSHRLSAYELLNSLSSSFVFPDKALAYISQMVRYDIHPNLNSLAGDARIAWLDGTKILQVADAFDRMTAMHLNGDPVSEFQAIRTIAGQTEAYDQDVVKALAESIHILPPGSCVDLTNGKKALVIDDSKGDFSHPLLLLFSDNSLYDLNATGSRSPFQIRDVMKTMDNRIVMDEDTLKQFIADEPLKATAERFRKKKRRKMLREKAHGQS</sequence>
<dbReference type="InterPro" id="IPR003607">
    <property type="entry name" value="HD/PDEase_dom"/>
</dbReference>
<comment type="caution">
    <text evidence="2">The sequence shown here is derived from an EMBL/GenBank/DDBJ whole genome shotgun (WGS) entry which is preliminary data.</text>
</comment>
<accession>A0ABR7IAW9</accession>
<feature type="domain" description="HD/PDEase" evidence="1">
    <location>
        <begin position="123"/>
        <end position="264"/>
    </location>
</feature>
<proteinExistence type="predicted"/>
<name>A0ABR7IAW9_9FIRM</name>
<evidence type="ECO:0000313" key="2">
    <source>
        <dbReference type="EMBL" id="MBC5754045.1"/>
    </source>
</evidence>
<evidence type="ECO:0000259" key="1">
    <source>
        <dbReference type="SMART" id="SM00471"/>
    </source>
</evidence>
<gene>
    <name evidence="2" type="ORF">H8Z76_08390</name>
</gene>
<dbReference type="CDD" id="cd00077">
    <property type="entry name" value="HDc"/>
    <property type="match status" value="1"/>
</dbReference>
<dbReference type="SUPFAM" id="SSF109604">
    <property type="entry name" value="HD-domain/PDEase-like"/>
    <property type="match status" value="1"/>
</dbReference>
<dbReference type="PANTHER" id="PTHR43155">
    <property type="entry name" value="CYCLIC DI-GMP PHOSPHODIESTERASE PA4108-RELATED"/>
    <property type="match status" value="1"/>
</dbReference>
<evidence type="ECO:0000313" key="3">
    <source>
        <dbReference type="Proteomes" id="UP000621540"/>
    </source>
</evidence>
<dbReference type="RefSeq" id="WP_022514980.1">
    <property type="nucleotide sequence ID" value="NZ_JACOQH010000005.1"/>
</dbReference>
<reference evidence="2 3" key="1">
    <citation type="submission" date="2020-08" db="EMBL/GenBank/DDBJ databases">
        <title>Genome public.</title>
        <authorList>
            <person name="Liu C."/>
            <person name="Sun Q."/>
        </authorList>
    </citation>
    <scope>NUCLEOTIDE SEQUENCE [LARGE SCALE GENOMIC DNA]</scope>
    <source>
        <strain evidence="2 3">BX0805</strain>
    </source>
</reference>
<dbReference type="PANTHER" id="PTHR43155:SF2">
    <property type="entry name" value="CYCLIC DI-GMP PHOSPHODIESTERASE PA4108"/>
    <property type="match status" value="1"/>
</dbReference>
<protein>
    <submittedName>
        <fullName evidence="2">Phosphohydrolase</fullName>
    </submittedName>
</protein>
<keyword evidence="3" id="KW-1185">Reference proteome</keyword>
<dbReference type="SMART" id="SM00471">
    <property type="entry name" value="HDc"/>
    <property type="match status" value="1"/>
</dbReference>
<dbReference type="Proteomes" id="UP000621540">
    <property type="component" value="Unassembled WGS sequence"/>
</dbReference>
<organism evidence="2 3">
    <name type="scientific">Roseburia yibonii</name>
    <dbReference type="NCBI Taxonomy" id="2763063"/>
    <lineage>
        <taxon>Bacteria</taxon>
        <taxon>Bacillati</taxon>
        <taxon>Bacillota</taxon>
        <taxon>Clostridia</taxon>
        <taxon>Lachnospirales</taxon>
        <taxon>Lachnospiraceae</taxon>
        <taxon>Roseburia</taxon>
    </lineage>
</organism>
<dbReference type="EMBL" id="JACOQH010000005">
    <property type="protein sequence ID" value="MBC5754045.1"/>
    <property type="molecule type" value="Genomic_DNA"/>
</dbReference>
<dbReference type="Gene3D" id="1.10.3210.10">
    <property type="entry name" value="Hypothetical protein af1432"/>
    <property type="match status" value="1"/>
</dbReference>